<evidence type="ECO:0008006" key="3">
    <source>
        <dbReference type="Google" id="ProtNLM"/>
    </source>
</evidence>
<sequence>MLGFRGHFSTKSRRYSTTLGALRQVRADYRAAQQRSALGLPDPDDDPETTTLTLAHWTYAGHGHTLGESWLAANIRRDIQHNRETAREERAALLDLEGAAA</sequence>
<protein>
    <recommendedName>
        <fullName evidence="3">Replication initiation protein</fullName>
    </recommendedName>
</protein>
<keyword evidence="2" id="KW-1185">Reference proteome</keyword>
<dbReference type="Proteomes" id="UP001500610">
    <property type="component" value="Unassembled WGS sequence"/>
</dbReference>
<proteinExistence type="predicted"/>
<accession>A0ABP9I499</accession>
<gene>
    <name evidence="1" type="ORF">GCM10023257_28010</name>
</gene>
<name>A0ABP9I499_9ACTN</name>
<comment type="caution">
    <text evidence="1">The sequence shown here is derived from an EMBL/GenBank/DDBJ whole genome shotgun (WGS) entry which is preliminary data.</text>
</comment>
<dbReference type="Pfam" id="PF20199">
    <property type="entry name" value="RepSA"/>
    <property type="match status" value="1"/>
</dbReference>
<dbReference type="EMBL" id="BAABIV010000011">
    <property type="protein sequence ID" value="GAA4986679.1"/>
    <property type="molecule type" value="Genomic_DNA"/>
</dbReference>
<evidence type="ECO:0000313" key="1">
    <source>
        <dbReference type="EMBL" id="GAA4986679.1"/>
    </source>
</evidence>
<organism evidence="1 2">
    <name type="scientific">Streptomyces hyderabadensis</name>
    <dbReference type="NCBI Taxonomy" id="598549"/>
    <lineage>
        <taxon>Bacteria</taxon>
        <taxon>Bacillati</taxon>
        <taxon>Actinomycetota</taxon>
        <taxon>Actinomycetes</taxon>
        <taxon>Kitasatosporales</taxon>
        <taxon>Streptomycetaceae</taxon>
        <taxon>Streptomyces</taxon>
    </lineage>
</organism>
<reference evidence="2" key="1">
    <citation type="journal article" date="2019" name="Int. J. Syst. Evol. Microbiol.">
        <title>The Global Catalogue of Microorganisms (GCM) 10K type strain sequencing project: providing services to taxonomists for standard genome sequencing and annotation.</title>
        <authorList>
            <consortium name="The Broad Institute Genomics Platform"/>
            <consortium name="The Broad Institute Genome Sequencing Center for Infectious Disease"/>
            <person name="Wu L."/>
            <person name="Ma J."/>
        </authorList>
    </citation>
    <scope>NUCLEOTIDE SEQUENCE [LARGE SCALE GENOMIC DNA]</scope>
    <source>
        <strain evidence="2">JCM 17657</strain>
    </source>
</reference>
<evidence type="ECO:0000313" key="2">
    <source>
        <dbReference type="Proteomes" id="UP001500610"/>
    </source>
</evidence>
<dbReference type="InterPro" id="IPR046828">
    <property type="entry name" value="RepSA"/>
</dbReference>